<dbReference type="EMBL" id="UZAF01016256">
    <property type="protein sequence ID" value="VDO24090.1"/>
    <property type="molecule type" value="Genomic_DNA"/>
</dbReference>
<gene>
    <name evidence="1" type="ORF">HPLM_LOCUS4821</name>
</gene>
<evidence type="ECO:0000313" key="1">
    <source>
        <dbReference type="EMBL" id="VDO24090.1"/>
    </source>
</evidence>
<keyword evidence="2" id="KW-1185">Reference proteome</keyword>
<dbReference type="AlphaFoldDB" id="A0A3P7TP75"/>
<protein>
    <submittedName>
        <fullName evidence="1">Uncharacterized protein</fullName>
    </submittedName>
</protein>
<accession>A0A3P7TP75</accession>
<sequence length="155" mass="18218">MTGGSDFFWFARLSKEVFFGVDIPGFSVTFLHSDGFPLRYLCFLCIGIDLTSPLSNLRTRTSYRSVAMKNDFAMFRIFFDFCRSPCPTRTRTRLRCTRSRTERRIFVARESTSTGLVNFEKPRNADNSFLDERQQDIPQFHRIGQRLRLRKCVFP</sequence>
<organism evidence="1 2">
    <name type="scientific">Haemonchus placei</name>
    <name type="common">Barber's pole worm</name>
    <dbReference type="NCBI Taxonomy" id="6290"/>
    <lineage>
        <taxon>Eukaryota</taxon>
        <taxon>Metazoa</taxon>
        <taxon>Ecdysozoa</taxon>
        <taxon>Nematoda</taxon>
        <taxon>Chromadorea</taxon>
        <taxon>Rhabditida</taxon>
        <taxon>Rhabditina</taxon>
        <taxon>Rhabditomorpha</taxon>
        <taxon>Strongyloidea</taxon>
        <taxon>Trichostrongylidae</taxon>
        <taxon>Haemonchus</taxon>
    </lineage>
</organism>
<reference evidence="1 2" key="1">
    <citation type="submission" date="2018-11" db="EMBL/GenBank/DDBJ databases">
        <authorList>
            <consortium name="Pathogen Informatics"/>
        </authorList>
    </citation>
    <scope>NUCLEOTIDE SEQUENCE [LARGE SCALE GENOMIC DNA]</scope>
    <source>
        <strain evidence="1 2">MHpl1</strain>
    </source>
</reference>
<dbReference type="Proteomes" id="UP000268014">
    <property type="component" value="Unassembled WGS sequence"/>
</dbReference>
<evidence type="ECO:0000313" key="2">
    <source>
        <dbReference type="Proteomes" id="UP000268014"/>
    </source>
</evidence>
<proteinExistence type="predicted"/>
<name>A0A3P7TP75_HAEPC</name>